<dbReference type="STRING" id="1798704.A3J93_05285"/>
<accession>A0A1F6NW02</accession>
<keyword evidence="1" id="KW-0472">Membrane</keyword>
<gene>
    <name evidence="2" type="ORF">A3J93_05285</name>
</gene>
<keyword evidence="1" id="KW-1133">Transmembrane helix</keyword>
<reference evidence="2 3" key="1">
    <citation type="journal article" date="2016" name="Nat. Commun.">
        <title>Thousands of microbial genomes shed light on interconnected biogeochemical processes in an aquifer system.</title>
        <authorList>
            <person name="Anantharaman K."/>
            <person name="Brown C.T."/>
            <person name="Hug L.A."/>
            <person name="Sharon I."/>
            <person name="Castelle C.J."/>
            <person name="Probst A.J."/>
            <person name="Thomas B.C."/>
            <person name="Singh A."/>
            <person name="Wilkins M.J."/>
            <person name="Karaoz U."/>
            <person name="Brodie E.L."/>
            <person name="Williams K.H."/>
            <person name="Hubbard S.S."/>
            <person name="Banfield J.F."/>
        </authorList>
    </citation>
    <scope>NUCLEOTIDE SEQUENCE [LARGE SCALE GENOMIC DNA]</scope>
</reference>
<proteinExistence type="predicted"/>
<dbReference type="AlphaFoldDB" id="A0A1F6NW02"/>
<dbReference type="EMBL" id="MFQZ01000009">
    <property type="protein sequence ID" value="OGH87814.1"/>
    <property type="molecule type" value="Genomic_DNA"/>
</dbReference>
<dbReference type="GO" id="GO:0043683">
    <property type="term" value="P:type IV pilus assembly"/>
    <property type="evidence" value="ECO:0007669"/>
    <property type="project" value="InterPro"/>
</dbReference>
<evidence type="ECO:0000313" key="2">
    <source>
        <dbReference type="EMBL" id="OGH87814.1"/>
    </source>
</evidence>
<sequence>MRLNFETKTKIFVTGLGIIMVVVIVGAILPTARDIYGINRDTLNLKNYLDQKYKNVMTLRRSSQKIDDIKKQTDIFSATLYHRGDELKLITFLENTATNNKLTQKIQAPNLDKPENKIIKLSLSLNGAYPDILKYLSDLEKAPYFLVLNRIQVSTASERIKRDVAVPANLNLDLEMQLYVSE</sequence>
<dbReference type="InterPro" id="IPR014717">
    <property type="entry name" value="Transl_elong_EF1B/ribsomal_bS6"/>
</dbReference>
<dbReference type="InterPro" id="IPR007445">
    <property type="entry name" value="PilO"/>
</dbReference>
<feature type="transmembrane region" description="Helical" evidence="1">
    <location>
        <begin position="12"/>
        <end position="32"/>
    </location>
</feature>
<protein>
    <submittedName>
        <fullName evidence="2">Uncharacterized protein</fullName>
    </submittedName>
</protein>
<evidence type="ECO:0000256" key="1">
    <source>
        <dbReference type="SAM" id="Phobius"/>
    </source>
</evidence>
<dbReference type="Gene3D" id="3.30.70.60">
    <property type="match status" value="1"/>
</dbReference>
<evidence type="ECO:0000313" key="3">
    <source>
        <dbReference type="Proteomes" id="UP000177907"/>
    </source>
</evidence>
<dbReference type="Proteomes" id="UP000177907">
    <property type="component" value="Unassembled WGS sequence"/>
</dbReference>
<name>A0A1F6NW02_9BACT</name>
<dbReference type="Pfam" id="PF04350">
    <property type="entry name" value="PilO"/>
    <property type="match status" value="1"/>
</dbReference>
<dbReference type="GO" id="GO:0043107">
    <property type="term" value="P:type IV pilus-dependent motility"/>
    <property type="evidence" value="ECO:0007669"/>
    <property type="project" value="InterPro"/>
</dbReference>
<keyword evidence="1" id="KW-0812">Transmembrane</keyword>
<organism evidence="2 3">
    <name type="scientific">Candidatus Magasanikbacteria bacterium RIFOXYC2_FULL_42_28</name>
    <dbReference type="NCBI Taxonomy" id="1798704"/>
    <lineage>
        <taxon>Bacteria</taxon>
        <taxon>Candidatus Magasanikiibacteriota</taxon>
    </lineage>
</organism>
<comment type="caution">
    <text evidence="2">The sequence shown here is derived from an EMBL/GenBank/DDBJ whole genome shotgun (WGS) entry which is preliminary data.</text>
</comment>